<gene>
    <name evidence="1" type="ORF">IAD24_03625</name>
</gene>
<dbReference type="Gene3D" id="2.40.260.10">
    <property type="entry name" value="Sortase"/>
    <property type="match status" value="1"/>
</dbReference>
<dbReference type="PROSITE" id="PS51257">
    <property type="entry name" value="PROKAR_LIPOPROTEIN"/>
    <property type="match status" value="1"/>
</dbReference>
<dbReference type="CDD" id="cd05826">
    <property type="entry name" value="Sortase_B"/>
    <property type="match status" value="1"/>
</dbReference>
<organism evidence="1 2">
    <name type="scientific">Candidatus Aphodomorpha intestinavium</name>
    <dbReference type="NCBI Taxonomy" id="2840672"/>
    <lineage>
        <taxon>Bacteria</taxon>
        <taxon>Bacillati</taxon>
        <taxon>Bacillota</taxon>
        <taxon>Clostridia</taxon>
        <taxon>Eubacteriales</taxon>
        <taxon>Candidatus Aphodomorpha</taxon>
    </lineage>
</organism>
<accession>A0A9D1STG9</accession>
<dbReference type="EMBL" id="DVNZ01000117">
    <property type="protein sequence ID" value="HIU94227.1"/>
    <property type="molecule type" value="Genomic_DNA"/>
</dbReference>
<reference evidence="1" key="2">
    <citation type="journal article" date="2021" name="PeerJ">
        <title>Extensive microbial diversity within the chicken gut microbiome revealed by metagenomics and culture.</title>
        <authorList>
            <person name="Gilroy R."/>
            <person name="Ravi A."/>
            <person name="Getino M."/>
            <person name="Pursley I."/>
            <person name="Horton D.L."/>
            <person name="Alikhan N.F."/>
            <person name="Baker D."/>
            <person name="Gharbi K."/>
            <person name="Hall N."/>
            <person name="Watson M."/>
            <person name="Adriaenssens E.M."/>
            <person name="Foster-Nyarko E."/>
            <person name="Jarju S."/>
            <person name="Secka A."/>
            <person name="Antonio M."/>
            <person name="Oren A."/>
            <person name="Chaudhuri R.R."/>
            <person name="La Ragione R."/>
            <person name="Hildebrand F."/>
            <person name="Pallen M.J."/>
        </authorList>
    </citation>
    <scope>NUCLEOTIDE SEQUENCE</scope>
    <source>
        <strain evidence="1">ChiGjej2B2-16831</strain>
    </source>
</reference>
<reference evidence="1" key="1">
    <citation type="submission" date="2020-10" db="EMBL/GenBank/DDBJ databases">
        <authorList>
            <person name="Gilroy R."/>
        </authorList>
    </citation>
    <scope>NUCLEOTIDE SEQUENCE</scope>
    <source>
        <strain evidence="1">ChiGjej2B2-16831</strain>
    </source>
</reference>
<evidence type="ECO:0000313" key="1">
    <source>
        <dbReference type="EMBL" id="HIU94227.1"/>
    </source>
</evidence>
<dbReference type="InterPro" id="IPR023365">
    <property type="entry name" value="Sortase_dom-sf"/>
</dbReference>
<comment type="caution">
    <text evidence="1">The sequence shown here is derived from an EMBL/GenBank/DDBJ whole genome shotgun (WGS) entry which is preliminary data.</text>
</comment>
<name>A0A9D1STG9_9FIRM</name>
<dbReference type="SUPFAM" id="SSF63817">
    <property type="entry name" value="Sortase"/>
    <property type="match status" value="1"/>
</dbReference>
<protein>
    <submittedName>
        <fullName evidence="1">Class B sortase</fullName>
    </submittedName>
</protein>
<sequence length="271" mass="28384">MAAGARRTARRYTALIALCALLLAGCVGMALRETRDHRAGGAAYGALAGQAVAVRIQPACASAPPAAPAAAGAAGDAAPPAEQAPVAVDFSALPAAEGVAAGWLYGADTPLNYPVMAGAGNAYYLSHLPDGTKNACGTPFVDAANAPDFSDRHTVIHGHHMKNGSMFAFLENYRDRAYYAAHPRLYLLTPAGDYRLDLVAGYTDEAGGEGFRTAFLDEAAFLAFVERARARSDFASPVEVLPGDRLVTLATCTYTFENARYLLLCRLTPLG</sequence>
<evidence type="ECO:0000313" key="2">
    <source>
        <dbReference type="Proteomes" id="UP000824128"/>
    </source>
</evidence>
<dbReference type="InterPro" id="IPR009835">
    <property type="entry name" value="SrtB"/>
</dbReference>
<proteinExistence type="predicted"/>
<dbReference type="AlphaFoldDB" id="A0A9D1STG9"/>
<dbReference type="Proteomes" id="UP000824128">
    <property type="component" value="Unassembled WGS sequence"/>
</dbReference>